<evidence type="ECO:0000256" key="1">
    <source>
        <dbReference type="SAM" id="Phobius"/>
    </source>
</evidence>
<sequence>MTIVAESVPGEITLMFISYLLFCTVLIYLFVMTDREWGRLEVSLDDAGKRGPEQVAASTFSSHEAGIDPEWAFAEVDVGRSLRHCAQHHPLNCSCFLQGQPKE</sequence>
<keyword evidence="1" id="KW-1133">Transmembrane helix</keyword>
<evidence type="ECO:0000313" key="2">
    <source>
        <dbReference type="EMBL" id="MFJ3047172.1"/>
    </source>
</evidence>
<keyword evidence="1" id="KW-0472">Membrane</keyword>
<organism evidence="2 3">
    <name type="scientific">Herbaspirillum chlorophenolicum</name>
    <dbReference type="NCBI Taxonomy" id="211589"/>
    <lineage>
        <taxon>Bacteria</taxon>
        <taxon>Pseudomonadati</taxon>
        <taxon>Pseudomonadota</taxon>
        <taxon>Betaproteobacteria</taxon>
        <taxon>Burkholderiales</taxon>
        <taxon>Oxalobacteraceae</taxon>
        <taxon>Herbaspirillum</taxon>
    </lineage>
</organism>
<proteinExistence type="predicted"/>
<dbReference type="Proteomes" id="UP001617427">
    <property type="component" value="Unassembled WGS sequence"/>
</dbReference>
<reference evidence="2 3" key="1">
    <citation type="submission" date="2024-10" db="EMBL/GenBank/DDBJ databases">
        <title>The Natural Products Discovery Center: Release of the First 8490 Sequenced Strains for Exploring Actinobacteria Biosynthetic Diversity.</title>
        <authorList>
            <person name="Kalkreuter E."/>
            <person name="Kautsar S.A."/>
            <person name="Yang D."/>
            <person name="Bader C.D."/>
            <person name="Teijaro C.N."/>
            <person name="Fluegel L."/>
            <person name="Davis C.M."/>
            <person name="Simpson J.R."/>
            <person name="Lauterbach L."/>
            <person name="Steele A.D."/>
            <person name="Gui C."/>
            <person name="Meng S."/>
            <person name="Li G."/>
            <person name="Viehrig K."/>
            <person name="Ye F."/>
            <person name="Su P."/>
            <person name="Kiefer A.F."/>
            <person name="Nichols A."/>
            <person name="Cepeda A.J."/>
            <person name="Yan W."/>
            <person name="Fan B."/>
            <person name="Jiang Y."/>
            <person name="Adhikari A."/>
            <person name="Zheng C.-J."/>
            <person name="Schuster L."/>
            <person name="Cowan T.M."/>
            <person name="Smanski M.J."/>
            <person name="Chevrette M.G."/>
            <person name="De Carvalho L.P.S."/>
            <person name="Shen B."/>
        </authorList>
    </citation>
    <scope>NUCLEOTIDE SEQUENCE [LARGE SCALE GENOMIC DNA]</scope>
    <source>
        <strain evidence="2 3">NPDC087045</strain>
    </source>
</reference>
<protein>
    <submittedName>
        <fullName evidence="2">Uncharacterized protein</fullName>
    </submittedName>
</protein>
<keyword evidence="3" id="KW-1185">Reference proteome</keyword>
<gene>
    <name evidence="2" type="ORF">ACIPEN_15195</name>
</gene>
<evidence type="ECO:0000313" key="3">
    <source>
        <dbReference type="Proteomes" id="UP001617427"/>
    </source>
</evidence>
<comment type="caution">
    <text evidence="2">The sequence shown here is derived from an EMBL/GenBank/DDBJ whole genome shotgun (WGS) entry which is preliminary data.</text>
</comment>
<feature type="transmembrane region" description="Helical" evidence="1">
    <location>
        <begin position="12"/>
        <end position="31"/>
    </location>
</feature>
<accession>A0ABW8F1J6</accession>
<dbReference type="RefSeq" id="WP_402701668.1">
    <property type="nucleotide sequence ID" value="NZ_JBIUZV010000008.1"/>
</dbReference>
<dbReference type="EMBL" id="JBIUZV010000008">
    <property type="protein sequence ID" value="MFJ3047172.1"/>
    <property type="molecule type" value="Genomic_DNA"/>
</dbReference>
<keyword evidence="1" id="KW-0812">Transmembrane</keyword>
<name>A0ABW8F1J6_9BURK</name>